<evidence type="ECO:0000256" key="2">
    <source>
        <dbReference type="ARBA" id="ARBA00022840"/>
    </source>
</evidence>
<proteinExistence type="predicted"/>
<dbReference type="Pfam" id="PF00005">
    <property type="entry name" value="ABC_tran"/>
    <property type="match status" value="2"/>
</dbReference>
<dbReference type="InterPro" id="IPR027417">
    <property type="entry name" value="P-loop_NTPase"/>
</dbReference>
<dbReference type="EMBL" id="WJIE01000002">
    <property type="protein sequence ID" value="MRG91920.1"/>
    <property type="molecule type" value="Genomic_DNA"/>
</dbReference>
<dbReference type="PANTHER" id="PTHR42855:SF1">
    <property type="entry name" value="ABC TRANSPORTER DOMAIN-CONTAINING PROTEIN"/>
    <property type="match status" value="1"/>
</dbReference>
<evidence type="ECO:0000259" key="5">
    <source>
        <dbReference type="PROSITE" id="PS50893"/>
    </source>
</evidence>
<protein>
    <submittedName>
        <fullName evidence="6">ATP-binding cassette domain-containing protein</fullName>
    </submittedName>
</protein>
<organism evidence="6 7">
    <name type="scientific">Polyangium spumosum</name>
    <dbReference type="NCBI Taxonomy" id="889282"/>
    <lineage>
        <taxon>Bacteria</taxon>
        <taxon>Pseudomonadati</taxon>
        <taxon>Myxococcota</taxon>
        <taxon>Polyangia</taxon>
        <taxon>Polyangiales</taxon>
        <taxon>Polyangiaceae</taxon>
        <taxon>Polyangium</taxon>
    </lineage>
</organism>
<feature type="region of interest" description="Disordered" evidence="4">
    <location>
        <begin position="532"/>
        <end position="580"/>
    </location>
</feature>
<evidence type="ECO:0000313" key="7">
    <source>
        <dbReference type="Proteomes" id="UP000440224"/>
    </source>
</evidence>
<dbReference type="Proteomes" id="UP000440224">
    <property type="component" value="Unassembled WGS sequence"/>
</dbReference>
<feature type="domain" description="ABC transporter" evidence="5">
    <location>
        <begin position="4"/>
        <end position="265"/>
    </location>
</feature>
<dbReference type="Pfam" id="PF12848">
    <property type="entry name" value="ABC_tran_Xtn"/>
    <property type="match status" value="1"/>
</dbReference>
<dbReference type="SUPFAM" id="SSF52540">
    <property type="entry name" value="P-loop containing nucleoside triphosphate hydrolases"/>
    <property type="match status" value="2"/>
</dbReference>
<dbReference type="RefSeq" id="WP_153818775.1">
    <property type="nucleotide sequence ID" value="NZ_WJIE01000002.1"/>
</dbReference>
<evidence type="ECO:0000256" key="3">
    <source>
        <dbReference type="SAM" id="Coils"/>
    </source>
</evidence>
<keyword evidence="2 6" id="KW-0067">ATP-binding</keyword>
<dbReference type="PROSITE" id="PS00211">
    <property type="entry name" value="ABC_TRANSPORTER_1"/>
    <property type="match status" value="1"/>
</dbReference>
<dbReference type="FunFam" id="3.40.50.300:FF:000011">
    <property type="entry name" value="Putative ABC transporter ATP-binding component"/>
    <property type="match status" value="1"/>
</dbReference>
<keyword evidence="3" id="KW-0175">Coiled coil</keyword>
<evidence type="ECO:0000256" key="1">
    <source>
        <dbReference type="ARBA" id="ARBA00022741"/>
    </source>
</evidence>
<dbReference type="PANTHER" id="PTHR42855">
    <property type="entry name" value="ABC TRANSPORTER ATP-BINDING SUBUNIT"/>
    <property type="match status" value="1"/>
</dbReference>
<feature type="domain" description="ABC transporter" evidence="5">
    <location>
        <begin position="325"/>
        <end position="539"/>
    </location>
</feature>
<dbReference type="InterPro" id="IPR051309">
    <property type="entry name" value="ABCF_ATPase"/>
</dbReference>
<name>A0A6N7PNP6_9BACT</name>
<dbReference type="CDD" id="cd03221">
    <property type="entry name" value="ABCF_EF-3"/>
    <property type="match status" value="2"/>
</dbReference>
<dbReference type="InterPro" id="IPR003439">
    <property type="entry name" value="ABC_transporter-like_ATP-bd"/>
</dbReference>
<keyword evidence="7" id="KW-1185">Reference proteome</keyword>
<dbReference type="AlphaFoldDB" id="A0A6N7PNP6"/>
<dbReference type="SMART" id="SM00382">
    <property type="entry name" value="AAA"/>
    <property type="match status" value="2"/>
</dbReference>
<dbReference type="InterPro" id="IPR032781">
    <property type="entry name" value="ABC_tran_Xtn"/>
</dbReference>
<comment type="caution">
    <text evidence="6">The sequence shown here is derived from an EMBL/GenBank/DDBJ whole genome shotgun (WGS) entry which is preliminary data.</text>
</comment>
<evidence type="ECO:0000313" key="6">
    <source>
        <dbReference type="EMBL" id="MRG91920.1"/>
    </source>
</evidence>
<gene>
    <name evidence="6" type="ORF">GF068_08280</name>
</gene>
<sequence length="672" mass="74059">MTVLQVSGLGFGYGANQLFQGVTFSIALGERAALVAPNGAGKSTLLRLIARELVPDAGSVVIKRGTRVAYVRQSHELPKVGTVLEAFLSGFEEILGLRRELDEASHAAASGTKEALDRLANVTDRYHLAGGDTLERRIEMLASHLGFSHEDMGRALGSLSGGERGRLHLGVALANEPDLILLDEPTNHLDIETISWLERHLAGLSSAMLVVSHDRAFLDALCPITMELGRRSFRVYPLSYSRYAEAREEDLERERELAERQEAFVAKTEEFIRRNIAGQKTKQAQSRRKMLDKLETIDRPEDVWARAEKVAFRFVQAPRSGDIVLDARGLAAERGGRQLFSGFDLLVRRGERIGVLGPNGCGKSTLLKILAGRGAEEDEGEVKRGTNLCEGYFDQHLGSLDPNKTAVDEIRSVRGDMNVDAARQYLARFRFYGDDTLRKVEGFSGGERSRLALGKLLLEPRNLLFLDEPTNHLDIPAAEILEEALASFEGSVLLVSHDRRFLDAVTTRICAFSGGKIELFPGGYRDFQASLSRPSVAPEEDGEANGDERSLEDGRSKRAVKRSASTVLTQAKGPESPLDKKRAFEAEKAASRALERKRKRVKELEEEIAKGEAELGRMREALKGDPGGDWEKLAKMVAEEQALAKRVDAAMTEWMTLGEELAAEDVQQGRTA</sequence>
<feature type="coiled-coil region" evidence="3">
    <location>
        <begin position="587"/>
        <end position="621"/>
    </location>
</feature>
<dbReference type="GO" id="GO:0016887">
    <property type="term" value="F:ATP hydrolysis activity"/>
    <property type="evidence" value="ECO:0007669"/>
    <property type="project" value="InterPro"/>
</dbReference>
<dbReference type="GO" id="GO:0005524">
    <property type="term" value="F:ATP binding"/>
    <property type="evidence" value="ECO:0007669"/>
    <property type="project" value="UniProtKB-KW"/>
</dbReference>
<dbReference type="Gene3D" id="3.40.50.300">
    <property type="entry name" value="P-loop containing nucleotide triphosphate hydrolases"/>
    <property type="match status" value="2"/>
</dbReference>
<dbReference type="OrthoDB" id="9801441at2"/>
<keyword evidence="1" id="KW-0547">Nucleotide-binding</keyword>
<dbReference type="InterPro" id="IPR017871">
    <property type="entry name" value="ABC_transporter-like_CS"/>
</dbReference>
<dbReference type="InterPro" id="IPR003593">
    <property type="entry name" value="AAA+_ATPase"/>
</dbReference>
<reference evidence="6 7" key="1">
    <citation type="submission" date="2019-10" db="EMBL/GenBank/DDBJ databases">
        <title>A soil myxobacterium in the family Polyangiaceae.</title>
        <authorList>
            <person name="Li Y."/>
            <person name="Wang J."/>
        </authorList>
    </citation>
    <scope>NUCLEOTIDE SEQUENCE [LARGE SCALE GENOMIC DNA]</scope>
    <source>
        <strain evidence="6 7">DSM 14734</strain>
    </source>
</reference>
<dbReference type="PROSITE" id="PS50893">
    <property type="entry name" value="ABC_TRANSPORTER_2"/>
    <property type="match status" value="2"/>
</dbReference>
<accession>A0A6N7PNP6</accession>
<feature type="compositionally biased region" description="Basic and acidic residues" evidence="4">
    <location>
        <begin position="546"/>
        <end position="556"/>
    </location>
</feature>
<evidence type="ECO:0000256" key="4">
    <source>
        <dbReference type="SAM" id="MobiDB-lite"/>
    </source>
</evidence>